<dbReference type="PANTHER" id="PTHR37807:SF3">
    <property type="entry name" value="OS07G0160300 PROTEIN"/>
    <property type="match status" value="1"/>
</dbReference>
<evidence type="ECO:0008006" key="3">
    <source>
        <dbReference type="Google" id="ProtNLM"/>
    </source>
</evidence>
<dbReference type="InterPro" id="IPR027417">
    <property type="entry name" value="P-loop_NTPase"/>
</dbReference>
<gene>
    <name evidence="1" type="ORF">NCTC11535_01690</name>
</gene>
<dbReference type="Gene3D" id="3.40.50.300">
    <property type="entry name" value="P-loop containing nucleotide triphosphate hydrolases"/>
    <property type="match status" value="1"/>
</dbReference>
<comment type="caution">
    <text evidence="1">The sequence shown here is derived from an EMBL/GenBank/DDBJ whole genome shotgun (WGS) entry which is preliminary data.</text>
</comment>
<sequence length="208" mass="23579">MLRPLTRVGDHIRGIVTLSNFESRAWPTAGSVTNMESCLIVICGLPATGKTTVARLLVEDLKAAYLRVDTIETAIARAQHRRTLLTGGEGYEVAYHLAADQLRLGLDVVAECVNPLQLTREAWLEVARRCDSKLLEVELVCSDPQEHRQRLESRTLDVVGMRNPTWQEVQDRDYEPWRRKHIQLDTAKLRPAESAERIITHMSRLGVF</sequence>
<evidence type="ECO:0000313" key="1">
    <source>
        <dbReference type="EMBL" id="SPT53994.1"/>
    </source>
</evidence>
<dbReference type="PANTHER" id="PTHR37807">
    <property type="entry name" value="OS07G0160300 PROTEIN"/>
    <property type="match status" value="1"/>
</dbReference>
<dbReference type="EMBL" id="UAPQ01000009">
    <property type="protein sequence ID" value="SPT53994.1"/>
    <property type="molecule type" value="Genomic_DNA"/>
</dbReference>
<dbReference type="SUPFAM" id="SSF52540">
    <property type="entry name" value="P-loop containing nucleoside triphosphate hydrolases"/>
    <property type="match status" value="1"/>
</dbReference>
<evidence type="ECO:0000313" key="2">
    <source>
        <dbReference type="Proteomes" id="UP000250006"/>
    </source>
</evidence>
<dbReference type="Proteomes" id="UP000250006">
    <property type="component" value="Unassembled WGS sequence"/>
</dbReference>
<keyword evidence="2" id="KW-1185">Reference proteome</keyword>
<reference evidence="1 2" key="1">
    <citation type="submission" date="2018-06" db="EMBL/GenBank/DDBJ databases">
        <authorList>
            <consortium name="Pathogen Informatics"/>
            <person name="Doyle S."/>
        </authorList>
    </citation>
    <scope>NUCLEOTIDE SEQUENCE [LARGE SCALE GENOMIC DNA]</scope>
    <source>
        <strain evidence="1 2">NCTC11535</strain>
    </source>
</reference>
<dbReference type="Pfam" id="PF13671">
    <property type="entry name" value="AAA_33"/>
    <property type="match status" value="1"/>
</dbReference>
<name>A0ABY1VPZ0_9ACTO</name>
<protein>
    <recommendedName>
        <fullName evidence="3">Kinase</fullName>
    </recommendedName>
</protein>
<proteinExistence type="predicted"/>
<organism evidence="1 2">
    <name type="scientific">Actinomyces bovis</name>
    <dbReference type="NCBI Taxonomy" id="1658"/>
    <lineage>
        <taxon>Bacteria</taxon>
        <taxon>Bacillati</taxon>
        <taxon>Actinomycetota</taxon>
        <taxon>Actinomycetes</taxon>
        <taxon>Actinomycetales</taxon>
        <taxon>Actinomycetaceae</taxon>
        <taxon>Actinomyces</taxon>
    </lineage>
</organism>
<accession>A0ABY1VPZ0</accession>